<keyword evidence="8 18" id="KW-0677">Repeat</keyword>
<evidence type="ECO:0000256" key="18">
    <source>
        <dbReference type="HAMAP-Rule" id="MF_01631"/>
    </source>
</evidence>
<evidence type="ECO:0000256" key="2">
    <source>
        <dbReference type="ARBA" id="ARBA00007707"/>
    </source>
</evidence>
<feature type="binding site" evidence="18">
    <location>
        <position position="371"/>
    </location>
    <ligand>
        <name>acetyl-CoA</name>
        <dbReference type="ChEBI" id="CHEBI:57288"/>
    </ligand>
</feature>
<evidence type="ECO:0000256" key="15">
    <source>
        <dbReference type="ARBA" id="ARBA00048247"/>
    </source>
</evidence>
<dbReference type="CDD" id="cd02540">
    <property type="entry name" value="GT2_GlmU_N_bac"/>
    <property type="match status" value="1"/>
</dbReference>
<comment type="pathway">
    <text evidence="18">Nucleotide-sugar biosynthesis; UDP-N-acetyl-alpha-D-glucosamine biosynthesis; N-acetyl-alpha-D-glucosamine 1-phosphate from alpha-D-glucosamine 6-phosphate (route II): step 2/2.</text>
</comment>
<feature type="active site" description="Proton acceptor" evidence="18">
    <location>
        <position position="354"/>
    </location>
</feature>
<comment type="catalytic activity">
    <reaction evidence="15 18">
        <text>alpha-D-glucosamine 1-phosphate + acetyl-CoA = N-acetyl-alpha-D-glucosamine 1-phosphate + CoA + H(+)</text>
        <dbReference type="Rhea" id="RHEA:13725"/>
        <dbReference type="ChEBI" id="CHEBI:15378"/>
        <dbReference type="ChEBI" id="CHEBI:57287"/>
        <dbReference type="ChEBI" id="CHEBI:57288"/>
        <dbReference type="ChEBI" id="CHEBI:57776"/>
        <dbReference type="ChEBI" id="CHEBI:58516"/>
        <dbReference type="EC" id="2.3.1.157"/>
    </reaction>
</comment>
<evidence type="ECO:0000313" key="20">
    <source>
        <dbReference type="EMBL" id="MFC3265822.1"/>
    </source>
</evidence>
<feature type="binding site" evidence="18">
    <location>
        <begin position="88"/>
        <end position="89"/>
    </location>
    <ligand>
        <name>UDP-N-acetyl-alpha-D-glucosamine</name>
        <dbReference type="ChEBI" id="CHEBI:57705"/>
    </ligand>
</feature>
<dbReference type="InterPro" id="IPR001451">
    <property type="entry name" value="Hexapep"/>
</dbReference>
<dbReference type="InterPro" id="IPR018357">
    <property type="entry name" value="Hexapep_transf_CS"/>
</dbReference>
<comment type="similarity">
    <text evidence="3 18">In the N-terminal section; belongs to the N-acetylglucosamine-1-phosphate uridyltransferase family.</text>
</comment>
<comment type="function">
    <text evidence="17 18">Catalyzes the last two sequential reactions in the de novo biosynthetic pathway for UDP-N-acetylglucosamine (UDP-GlcNAc). The C-terminal domain catalyzes the transfer of acetyl group from acetyl coenzyme A to glucosamine-1-phosphate (GlcN-1-P) to produce N-acetylglucosamine-1-phosphate (GlcNAc-1-P), which is converted into UDP-GlcNAc by the transfer of uridine 5-monophosphate (from uridine 5-triphosphate), a reaction catalyzed by the N-terminal domain.</text>
</comment>
<evidence type="ECO:0000256" key="7">
    <source>
        <dbReference type="ARBA" id="ARBA00022723"/>
    </source>
</evidence>
<gene>
    <name evidence="18 20" type="primary">glmU</name>
    <name evidence="20" type="ORF">ACFOEX_05560</name>
</gene>
<comment type="caution">
    <text evidence="18">Lacks conserved residue(s) required for the propagation of feature annotation.</text>
</comment>
<feature type="binding site" evidence="18">
    <location>
        <position position="235"/>
    </location>
    <ligand>
        <name>UDP-N-acetyl-alpha-D-glucosamine</name>
        <dbReference type="ChEBI" id="CHEBI:57705"/>
    </ligand>
</feature>
<dbReference type="EC" id="2.3.1.157" evidence="18"/>
<feature type="region of interest" description="N-acetyltransferase" evidence="18">
    <location>
        <begin position="259"/>
        <end position="462"/>
    </location>
</feature>
<comment type="catalytic activity">
    <reaction evidence="16 18">
        <text>N-acetyl-alpha-D-glucosamine 1-phosphate + UTP + H(+) = UDP-N-acetyl-alpha-D-glucosamine + diphosphate</text>
        <dbReference type="Rhea" id="RHEA:13509"/>
        <dbReference type="ChEBI" id="CHEBI:15378"/>
        <dbReference type="ChEBI" id="CHEBI:33019"/>
        <dbReference type="ChEBI" id="CHEBI:46398"/>
        <dbReference type="ChEBI" id="CHEBI:57705"/>
        <dbReference type="ChEBI" id="CHEBI:57776"/>
        <dbReference type="EC" id="2.7.7.23"/>
    </reaction>
</comment>
<accession>A0ABV7LDC6</accession>
<evidence type="ECO:0000313" key="21">
    <source>
        <dbReference type="Proteomes" id="UP001595536"/>
    </source>
</evidence>
<dbReference type="EC" id="2.7.7.23" evidence="18"/>
<keyword evidence="6 18" id="KW-0548">Nucleotidyltransferase</keyword>
<feature type="binding site" evidence="18">
    <location>
        <position position="149"/>
    </location>
    <ligand>
        <name>UDP-N-acetyl-alpha-D-glucosamine</name>
        <dbReference type="ChEBI" id="CHEBI:57705"/>
    </ligand>
</feature>
<evidence type="ECO:0000256" key="6">
    <source>
        <dbReference type="ARBA" id="ARBA00022695"/>
    </source>
</evidence>
<dbReference type="SUPFAM" id="SSF51161">
    <property type="entry name" value="Trimeric LpxA-like enzymes"/>
    <property type="match status" value="1"/>
</dbReference>
<dbReference type="InterPro" id="IPR025877">
    <property type="entry name" value="MobA-like_NTP_Trfase"/>
</dbReference>
<feature type="domain" description="MobA-like NTP transferase" evidence="19">
    <location>
        <begin position="13"/>
        <end position="164"/>
    </location>
</feature>
<dbReference type="Gene3D" id="2.160.10.10">
    <property type="entry name" value="Hexapeptide repeat proteins"/>
    <property type="match status" value="1"/>
</dbReference>
<keyword evidence="4 18" id="KW-0963">Cytoplasm</keyword>
<evidence type="ECO:0000256" key="3">
    <source>
        <dbReference type="ARBA" id="ARBA00007947"/>
    </source>
</evidence>
<dbReference type="GO" id="GO:0003977">
    <property type="term" value="F:UDP-N-acetylglucosamine diphosphorylase activity"/>
    <property type="evidence" value="ECO:0007669"/>
    <property type="project" value="UniProtKB-EC"/>
</dbReference>
<feature type="binding site" evidence="18">
    <location>
        <begin position="16"/>
        <end position="19"/>
    </location>
    <ligand>
        <name>UDP-N-acetyl-alpha-D-glucosamine</name>
        <dbReference type="ChEBI" id="CHEBI:57705"/>
    </ligand>
</feature>
<dbReference type="RefSeq" id="WP_376830515.1">
    <property type="nucleotide sequence ID" value="NZ_JBHLWR010000006.1"/>
</dbReference>
<feature type="binding site" evidence="18">
    <location>
        <position position="163"/>
    </location>
    <ligand>
        <name>UDP-N-acetyl-alpha-D-glucosamine</name>
        <dbReference type="ChEBI" id="CHEBI:57705"/>
    </ligand>
</feature>
<sequence>MTADIPQTAPFRAIVLAAGEGTRMLSATPKVLHRIAGRPMVSHVLAALQGAGARDIAVVVGPDRADVAAEAAKTAPGAVIVEQRERRGTAHAVLAAREWIAAGDGDLLVAFGDTPLVTPATLARLRGLIAGDVAVAVLGFEAANPAGYGRLLMEGEALVAIREEKDASAAERAVRLCNAGLMALSGARALQILERIQPNNASGEHYLTDAVAIARELGLAAAVATAAEGEVMGVNDRTQLAAAEAEIQRRLRRAAMLGGVTLQDPDSVYFSADTRLGRDVLVEPHVVFGPGVTVEDGAVIRAFSHLEGAVVRGGAEIGPFARLRPGADIGVAAKIGNFVEVKNTRVDAGAKANHLAYLGDGEVGAGANIGAGTIFCNYDGFGKAKTTVGAGAFIGSNSSLVAPVTVGEGAYVGTGSVVTEDVAPDALALARARQVAKPGWAAAFREKNAHRKKKQAAERGRP</sequence>
<feature type="binding site" evidence="18">
    <location>
        <position position="396"/>
    </location>
    <ligand>
        <name>acetyl-CoA</name>
        <dbReference type="ChEBI" id="CHEBI:57288"/>
    </ligand>
</feature>
<evidence type="ECO:0000256" key="8">
    <source>
        <dbReference type="ARBA" id="ARBA00022737"/>
    </source>
</evidence>
<dbReference type="NCBIfam" id="TIGR01173">
    <property type="entry name" value="glmU"/>
    <property type="match status" value="1"/>
</dbReference>
<comment type="similarity">
    <text evidence="2 18">In the C-terminal section; belongs to the transferase hexapeptide repeat family.</text>
</comment>
<dbReference type="CDD" id="cd03353">
    <property type="entry name" value="LbH_GlmU_C"/>
    <property type="match status" value="1"/>
</dbReference>
<feature type="binding site" evidence="18">
    <location>
        <position position="342"/>
    </location>
    <ligand>
        <name>UDP-N-acetyl-alpha-D-glucosamine</name>
        <dbReference type="ChEBI" id="CHEBI:57705"/>
    </ligand>
</feature>
<feature type="binding site" evidence="18">
    <location>
        <position position="30"/>
    </location>
    <ligand>
        <name>UDP-N-acetyl-alpha-D-glucosamine</name>
        <dbReference type="ChEBI" id="CHEBI:57705"/>
    </ligand>
</feature>
<evidence type="ECO:0000259" key="19">
    <source>
        <dbReference type="Pfam" id="PF12804"/>
    </source>
</evidence>
<feature type="binding site" evidence="18">
    <location>
        <position position="357"/>
    </location>
    <ligand>
        <name>UDP-N-acetyl-alpha-D-glucosamine</name>
        <dbReference type="ChEBI" id="CHEBI:57705"/>
    </ligand>
</feature>
<dbReference type="HAMAP" id="MF_01631">
    <property type="entry name" value="GlmU"/>
    <property type="match status" value="1"/>
</dbReference>
<dbReference type="InterPro" id="IPR011004">
    <property type="entry name" value="Trimer_LpxA-like_sf"/>
</dbReference>
<feature type="binding site" evidence="18">
    <location>
        <position position="178"/>
    </location>
    <ligand>
        <name>UDP-N-acetyl-alpha-D-glucosamine</name>
        <dbReference type="ChEBI" id="CHEBI:57705"/>
    </ligand>
</feature>
<comment type="pathway">
    <text evidence="18">Bacterial outer membrane biogenesis; LPS lipid A biosynthesis.</text>
</comment>
<evidence type="ECO:0000256" key="10">
    <source>
        <dbReference type="ARBA" id="ARBA00022960"/>
    </source>
</evidence>
<evidence type="ECO:0000256" key="1">
    <source>
        <dbReference type="ARBA" id="ARBA00004496"/>
    </source>
</evidence>
<dbReference type="InterPro" id="IPR050065">
    <property type="entry name" value="GlmU-like"/>
</dbReference>
<feature type="region of interest" description="Pyrophosphorylase" evidence="18">
    <location>
        <begin position="1"/>
        <end position="237"/>
    </location>
</feature>
<keyword evidence="9 18" id="KW-0460">Magnesium</keyword>
<keyword evidence="5 18" id="KW-0808">Transferase</keyword>
<feature type="binding site" evidence="18">
    <location>
        <begin position="377"/>
        <end position="378"/>
    </location>
    <ligand>
        <name>acetyl-CoA</name>
        <dbReference type="ChEBI" id="CHEBI:57288"/>
    </ligand>
</feature>
<evidence type="ECO:0000256" key="16">
    <source>
        <dbReference type="ARBA" id="ARBA00048493"/>
    </source>
</evidence>
<name>A0ABV7LDC6_9HYPH</name>
<comment type="subunit">
    <text evidence="18">Homotrimer.</text>
</comment>
<evidence type="ECO:0000256" key="9">
    <source>
        <dbReference type="ARBA" id="ARBA00022842"/>
    </source>
</evidence>
<comment type="pathway">
    <text evidence="18">Nucleotide-sugar biosynthesis; UDP-N-acetyl-alpha-D-glucosamine biosynthesis; UDP-N-acetyl-alpha-D-glucosamine from N-acetyl-alpha-D-glucosamine 1-phosphate: step 1/1.</text>
</comment>
<dbReference type="SUPFAM" id="SSF53448">
    <property type="entry name" value="Nucleotide-diphospho-sugar transferases"/>
    <property type="match status" value="1"/>
</dbReference>
<evidence type="ECO:0000256" key="17">
    <source>
        <dbReference type="ARBA" id="ARBA00049628"/>
    </source>
</evidence>
<comment type="caution">
    <text evidence="20">The sequence shown here is derived from an EMBL/GenBank/DDBJ whole genome shotgun (WGS) entry which is preliminary data.</text>
</comment>
<dbReference type="Pfam" id="PF12804">
    <property type="entry name" value="NTP_transf_3"/>
    <property type="match status" value="1"/>
</dbReference>
<dbReference type="Pfam" id="PF00132">
    <property type="entry name" value="Hexapep"/>
    <property type="match status" value="1"/>
</dbReference>
<keyword evidence="12 18" id="KW-0511">Multifunctional enzyme</keyword>
<keyword evidence="7 18" id="KW-0479">Metal-binding</keyword>
<protein>
    <recommendedName>
        <fullName evidence="18">Bifunctional protein GlmU</fullName>
    </recommendedName>
    <domain>
        <recommendedName>
            <fullName evidence="18">UDP-N-acetylglucosamine pyrophosphorylase</fullName>
            <ecNumber evidence="18">2.7.7.23</ecNumber>
        </recommendedName>
        <alternativeName>
            <fullName evidence="18">N-acetylglucosamine-1-phosphate uridyltransferase</fullName>
        </alternativeName>
    </domain>
    <domain>
        <recommendedName>
            <fullName evidence="18">Glucosamine-1-phosphate N-acetyltransferase</fullName>
            <ecNumber evidence="18">2.3.1.157</ecNumber>
        </recommendedName>
    </domain>
</protein>
<proteinExistence type="inferred from homology"/>
<feature type="binding site" evidence="18">
    <location>
        <position position="368"/>
    </location>
    <ligand>
        <name>UDP-N-acetyl-alpha-D-glucosamine</name>
        <dbReference type="ChEBI" id="CHEBI:57705"/>
    </ligand>
</feature>
<keyword evidence="14 18" id="KW-0961">Cell wall biogenesis/degradation</keyword>
<keyword evidence="11 18" id="KW-0573">Peptidoglycan synthesis</keyword>
<organism evidence="20 21">
    <name type="scientific">Camelimonas abortus</name>
    <dbReference type="NCBI Taxonomy" id="1017184"/>
    <lineage>
        <taxon>Bacteria</taxon>
        <taxon>Pseudomonadati</taxon>
        <taxon>Pseudomonadota</taxon>
        <taxon>Alphaproteobacteria</taxon>
        <taxon>Hyphomicrobiales</taxon>
        <taxon>Chelatococcaceae</taxon>
        <taxon>Camelimonas</taxon>
    </lineage>
</organism>
<dbReference type="Proteomes" id="UP001595536">
    <property type="component" value="Unassembled WGS sequence"/>
</dbReference>
<feature type="binding site" evidence="18">
    <location>
        <position position="113"/>
    </location>
    <ligand>
        <name>Mg(2+)</name>
        <dbReference type="ChEBI" id="CHEBI:18420"/>
    </ligand>
</feature>
<dbReference type="InterPro" id="IPR005882">
    <property type="entry name" value="Bifunctional_GlmU"/>
</dbReference>
<dbReference type="PANTHER" id="PTHR43584">
    <property type="entry name" value="NUCLEOTIDYL TRANSFERASE"/>
    <property type="match status" value="1"/>
</dbReference>
<keyword evidence="21" id="KW-1185">Reference proteome</keyword>
<dbReference type="NCBIfam" id="NF010933">
    <property type="entry name" value="PRK14353.1"/>
    <property type="match status" value="1"/>
</dbReference>
<feature type="binding site" evidence="18">
    <location>
        <position position="83"/>
    </location>
    <ligand>
        <name>UDP-N-acetyl-alpha-D-glucosamine</name>
        <dbReference type="ChEBI" id="CHEBI:57705"/>
    </ligand>
</feature>
<dbReference type="PROSITE" id="PS00101">
    <property type="entry name" value="HEXAPEP_TRANSFERASES"/>
    <property type="match status" value="1"/>
</dbReference>
<dbReference type="EMBL" id="JBHRUV010000022">
    <property type="protein sequence ID" value="MFC3265822.1"/>
    <property type="molecule type" value="Genomic_DNA"/>
</dbReference>
<evidence type="ECO:0000256" key="12">
    <source>
        <dbReference type="ARBA" id="ARBA00023268"/>
    </source>
</evidence>
<evidence type="ECO:0000256" key="4">
    <source>
        <dbReference type="ARBA" id="ARBA00022490"/>
    </source>
</evidence>
<comment type="subcellular location">
    <subcellularLocation>
        <location evidence="1 18">Cytoplasm</location>
    </subcellularLocation>
</comment>
<dbReference type="Gene3D" id="3.90.550.10">
    <property type="entry name" value="Spore Coat Polysaccharide Biosynthesis Protein SpsA, Chain A"/>
    <property type="match status" value="1"/>
</dbReference>
<evidence type="ECO:0000256" key="5">
    <source>
        <dbReference type="ARBA" id="ARBA00022679"/>
    </source>
</evidence>
<reference evidence="21" key="1">
    <citation type="journal article" date="2019" name="Int. J. Syst. Evol. Microbiol.">
        <title>The Global Catalogue of Microorganisms (GCM) 10K type strain sequencing project: providing services to taxonomists for standard genome sequencing and annotation.</title>
        <authorList>
            <consortium name="The Broad Institute Genomics Platform"/>
            <consortium name="The Broad Institute Genome Sequencing Center for Infectious Disease"/>
            <person name="Wu L."/>
            <person name="Ma J."/>
        </authorList>
    </citation>
    <scope>NUCLEOTIDE SEQUENCE [LARGE SCALE GENOMIC DNA]</scope>
    <source>
        <strain evidence="21">CCM 7941</strain>
    </source>
</reference>
<dbReference type="PANTHER" id="PTHR43584:SF3">
    <property type="entry name" value="BIFUNCTIONAL PROTEIN GLMU"/>
    <property type="match status" value="1"/>
</dbReference>
<feature type="binding site" evidence="18">
    <location>
        <position position="414"/>
    </location>
    <ligand>
        <name>acetyl-CoA</name>
        <dbReference type="ChEBI" id="CHEBI:57288"/>
    </ligand>
</feature>
<feature type="binding site" evidence="18">
    <location>
        <position position="235"/>
    </location>
    <ligand>
        <name>Mg(2+)</name>
        <dbReference type="ChEBI" id="CHEBI:18420"/>
    </ligand>
</feature>
<evidence type="ECO:0000256" key="14">
    <source>
        <dbReference type="ARBA" id="ARBA00023316"/>
    </source>
</evidence>
<evidence type="ECO:0000256" key="11">
    <source>
        <dbReference type="ARBA" id="ARBA00022984"/>
    </source>
</evidence>
<feature type="binding site" evidence="18">
    <location>
        <position position="431"/>
    </location>
    <ligand>
        <name>acetyl-CoA</name>
        <dbReference type="ChEBI" id="CHEBI:57288"/>
    </ligand>
</feature>
<dbReference type="InterPro" id="IPR029044">
    <property type="entry name" value="Nucleotide-diphossugar_trans"/>
</dbReference>
<evidence type="ECO:0000256" key="13">
    <source>
        <dbReference type="ARBA" id="ARBA00023315"/>
    </source>
</evidence>
<feature type="region of interest" description="Linker" evidence="18">
    <location>
        <begin position="238"/>
        <end position="258"/>
    </location>
</feature>
<dbReference type="InterPro" id="IPR038009">
    <property type="entry name" value="GlmU_C_LbH"/>
</dbReference>
<comment type="cofactor">
    <cofactor evidence="18">
        <name>Mg(2+)</name>
        <dbReference type="ChEBI" id="CHEBI:18420"/>
    </cofactor>
    <text evidence="18">Binds 1 Mg(2+) ion per subunit.</text>
</comment>
<feature type="binding site" evidence="18">
    <location>
        <position position="324"/>
    </location>
    <ligand>
        <name>UDP-N-acetyl-alpha-D-glucosamine</name>
        <dbReference type="ChEBI" id="CHEBI:57705"/>
    </ligand>
</feature>
<keyword evidence="10 18" id="KW-0133">Cell shape</keyword>
<keyword evidence="13 18" id="KW-0012">Acyltransferase</keyword>